<feature type="compositionally biased region" description="Basic and acidic residues" evidence="8">
    <location>
        <begin position="357"/>
        <end position="370"/>
    </location>
</feature>
<keyword evidence="7" id="KW-0175">Coiled coil</keyword>
<name>A0A4Y7NHH4_9CRUS</name>
<reference evidence="9" key="1">
    <citation type="submission" date="2018-08" db="EMBL/GenBank/DDBJ databases">
        <authorList>
            <person name="Cornetti L."/>
        </authorList>
    </citation>
    <scope>NUCLEOTIDE SEQUENCE</scope>
    <source>
        <strain evidence="9">CH-H-2</strain>
    </source>
</reference>
<dbReference type="GO" id="GO:0005730">
    <property type="term" value="C:nucleolus"/>
    <property type="evidence" value="ECO:0007669"/>
    <property type="project" value="UniProtKB-SubCell"/>
</dbReference>
<keyword evidence="4 6" id="KW-0698">rRNA processing</keyword>
<feature type="compositionally biased region" description="Acidic residues" evidence="8">
    <location>
        <begin position="14"/>
        <end position="30"/>
    </location>
</feature>
<feature type="region of interest" description="Disordered" evidence="8">
    <location>
        <begin position="14"/>
        <end position="36"/>
    </location>
</feature>
<dbReference type="PANTHER" id="PTHR21738:SF0">
    <property type="entry name" value="RIBOSOMAL RNA PROCESSING PROTEIN 36 HOMOLOG"/>
    <property type="match status" value="1"/>
</dbReference>
<protein>
    <recommendedName>
        <fullName evidence="6">rRNA biogenesis protein RRP36</fullName>
    </recommendedName>
</protein>
<evidence type="ECO:0000256" key="7">
    <source>
        <dbReference type="SAM" id="Coils"/>
    </source>
</evidence>
<keyword evidence="3 6" id="KW-0690">Ribosome biogenesis</keyword>
<accession>A0A4Y7NHH4</accession>
<comment type="subunit">
    <text evidence="6">Associates with 90S and pre-40S pre-ribosomal particles.</text>
</comment>
<dbReference type="GO" id="GO:0030686">
    <property type="term" value="C:90S preribosome"/>
    <property type="evidence" value="ECO:0007669"/>
    <property type="project" value="TreeGrafter"/>
</dbReference>
<dbReference type="GO" id="GO:0000462">
    <property type="term" value="P:maturation of SSU-rRNA from tricistronic rRNA transcript (SSU-rRNA, 5.8S rRNA, LSU-rRNA)"/>
    <property type="evidence" value="ECO:0007669"/>
    <property type="project" value="TreeGrafter"/>
</dbReference>
<sequence length="370" mass="43452">MAKNKIIRFEAIEDEISDSGSEEDLSDLDPSENKLPVLSSISSQGKFQSNYQHSVMNGEKKEDAVKVAKNRVIRFESSKEQLSDSEDSINDIEESEDSEDGSKESCQQDELSDLDISDHKFPILHSIVSQGKIQSKYQHSHLDNTNSEDAEKAAIKKELSTLSFEELQKLKEKIGSKKFNQTLKGERKELKSKQDFKRDNPNRPREISSKSRRQEKKVAIQVPKVFRNDPRFDNLCGEFQERIFQRNYEFVSKIKEVEVGKLKEELKEETNPRRVEKMKYLIQRMENQVRAEKQRKEERKKEKEQKQIIIDALNQGKTPHFASKSVRKEQDLRKKFDDLKKQGKLDQYVAKKRKHNTQRDRRHMPYSEEM</sequence>
<feature type="region of interest" description="Disordered" evidence="8">
    <location>
        <begin position="132"/>
        <end position="152"/>
    </location>
</feature>
<evidence type="ECO:0000313" key="9">
    <source>
        <dbReference type="EMBL" id="SVE92670.1"/>
    </source>
</evidence>
<comment type="similarity">
    <text evidence="2 6">Belongs to the RRP36 family.</text>
</comment>
<keyword evidence="6" id="KW-0687">Ribonucleoprotein</keyword>
<comment type="subcellular location">
    <subcellularLocation>
        <location evidence="1 6">Nucleus</location>
        <location evidence="1 6">Nucleolus</location>
    </subcellularLocation>
</comment>
<proteinExistence type="evidence at transcript level"/>
<evidence type="ECO:0000256" key="6">
    <source>
        <dbReference type="RuleBase" id="RU368027"/>
    </source>
</evidence>
<feature type="region of interest" description="Disordered" evidence="8">
    <location>
        <begin position="181"/>
        <end position="218"/>
    </location>
</feature>
<evidence type="ECO:0000256" key="4">
    <source>
        <dbReference type="ARBA" id="ARBA00022552"/>
    </source>
</evidence>
<evidence type="ECO:0000256" key="1">
    <source>
        <dbReference type="ARBA" id="ARBA00004604"/>
    </source>
</evidence>
<evidence type="ECO:0000256" key="5">
    <source>
        <dbReference type="ARBA" id="ARBA00023242"/>
    </source>
</evidence>
<organism evidence="9">
    <name type="scientific">Megafenestra aurita</name>
    <dbReference type="NCBI Taxonomy" id="2291010"/>
    <lineage>
        <taxon>Eukaryota</taxon>
        <taxon>Metazoa</taxon>
        <taxon>Ecdysozoa</taxon>
        <taxon>Arthropoda</taxon>
        <taxon>Crustacea</taxon>
        <taxon>Branchiopoda</taxon>
        <taxon>Diplostraca</taxon>
        <taxon>Cladocera</taxon>
        <taxon>Anomopoda</taxon>
        <taxon>Daphniidae</taxon>
        <taxon>Megafenestra</taxon>
    </lineage>
</organism>
<gene>
    <name evidence="9" type="primary">EOG090X0E8U</name>
</gene>
<keyword evidence="5 6" id="KW-0539">Nucleus</keyword>
<feature type="region of interest" description="Disordered" evidence="8">
    <location>
        <begin position="76"/>
        <end position="114"/>
    </location>
</feature>
<dbReference type="EMBL" id="LR023051">
    <property type="protein sequence ID" value="SVE92670.1"/>
    <property type="molecule type" value="mRNA"/>
</dbReference>
<feature type="compositionally biased region" description="Polar residues" evidence="8">
    <location>
        <begin position="132"/>
        <end position="147"/>
    </location>
</feature>
<feature type="coiled-coil region" evidence="7">
    <location>
        <begin position="275"/>
        <end position="306"/>
    </location>
</feature>
<feature type="region of interest" description="Disordered" evidence="8">
    <location>
        <begin position="316"/>
        <end position="370"/>
    </location>
</feature>
<feature type="compositionally biased region" description="Basic and acidic residues" evidence="8">
    <location>
        <begin position="326"/>
        <end position="344"/>
    </location>
</feature>
<evidence type="ECO:0000256" key="2">
    <source>
        <dbReference type="ARBA" id="ARBA00009418"/>
    </source>
</evidence>
<dbReference type="PANTHER" id="PTHR21738">
    <property type="entry name" value="RIBOSOMAL RNA PROCESSING PROTEIN 36 HOMOLOG"/>
    <property type="match status" value="1"/>
</dbReference>
<evidence type="ECO:0000256" key="3">
    <source>
        <dbReference type="ARBA" id="ARBA00022517"/>
    </source>
</evidence>
<evidence type="ECO:0000256" key="8">
    <source>
        <dbReference type="SAM" id="MobiDB-lite"/>
    </source>
</evidence>
<comment type="function">
    <text evidence="6">Component of the 90S pre-ribosome involved in the maturation of rRNAs. Required for early cleavages of the pre-RNAs in the 40S ribosomal subunit maturation pathway.</text>
</comment>
<feature type="compositionally biased region" description="Basic and acidic residues" evidence="8">
    <location>
        <begin position="184"/>
        <end position="209"/>
    </location>
</feature>
<feature type="compositionally biased region" description="Acidic residues" evidence="8">
    <location>
        <begin position="83"/>
        <end position="99"/>
    </location>
</feature>
<dbReference type="InterPro" id="IPR009292">
    <property type="entry name" value="RRP36"/>
</dbReference>
<dbReference type="Pfam" id="PF06102">
    <property type="entry name" value="RRP36"/>
    <property type="match status" value="1"/>
</dbReference>
<dbReference type="AlphaFoldDB" id="A0A4Y7NHH4"/>